<feature type="transmembrane region" description="Helical" evidence="7">
    <location>
        <begin position="973"/>
        <end position="998"/>
    </location>
</feature>
<feature type="transmembrane region" description="Helical" evidence="7">
    <location>
        <begin position="374"/>
        <end position="395"/>
    </location>
</feature>
<feature type="transmembrane region" description="Helical" evidence="7">
    <location>
        <begin position="215"/>
        <end position="236"/>
    </location>
</feature>
<feature type="transmembrane region" description="Helical" evidence="7">
    <location>
        <begin position="942"/>
        <end position="961"/>
    </location>
</feature>
<feature type="compositionally biased region" description="Basic and acidic residues" evidence="6">
    <location>
        <begin position="1429"/>
        <end position="1440"/>
    </location>
</feature>
<dbReference type="InterPro" id="IPR036259">
    <property type="entry name" value="MFS_trans_sf"/>
</dbReference>
<feature type="transmembrane region" description="Helical" evidence="7">
    <location>
        <begin position="913"/>
        <end position="930"/>
    </location>
</feature>
<keyword evidence="3 7" id="KW-0812">Transmembrane</keyword>
<dbReference type="Proteomes" id="UP001159405">
    <property type="component" value="Unassembled WGS sequence"/>
</dbReference>
<feature type="transmembrane region" description="Helical" evidence="7">
    <location>
        <begin position="257"/>
        <end position="278"/>
    </location>
</feature>
<feature type="domain" description="Major facilitator superfamily associated" evidence="8">
    <location>
        <begin position="1074"/>
        <end position="1627"/>
    </location>
</feature>
<evidence type="ECO:0000256" key="1">
    <source>
        <dbReference type="ARBA" id="ARBA00004141"/>
    </source>
</evidence>
<keyword evidence="10" id="KW-1185">Reference proteome</keyword>
<feature type="transmembrane region" description="Helical" evidence="7">
    <location>
        <begin position="343"/>
        <end position="368"/>
    </location>
</feature>
<dbReference type="InterPro" id="IPR051717">
    <property type="entry name" value="MFS_MFSD6"/>
</dbReference>
<feature type="transmembrane region" description="Helical" evidence="7">
    <location>
        <begin position="805"/>
        <end position="824"/>
    </location>
</feature>
<feature type="domain" description="Major facilitator superfamily associated" evidence="8">
    <location>
        <begin position="58"/>
        <end position="500"/>
    </location>
</feature>
<feature type="transmembrane region" description="Helical" evidence="7">
    <location>
        <begin position="1623"/>
        <end position="1643"/>
    </location>
</feature>
<accession>A0ABN8NUC4</accession>
<dbReference type="EMBL" id="CALNXK010000035">
    <property type="protein sequence ID" value="CAH3120963.1"/>
    <property type="molecule type" value="Genomic_DNA"/>
</dbReference>
<feature type="transmembrane region" description="Helical" evidence="7">
    <location>
        <begin position="1471"/>
        <end position="1491"/>
    </location>
</feature>
<protein>
    <recommendedName>
        <fullName evidence="8">Major facilitator superfamily associated domain-containing protein</fullName>
    </recommendedName>
</protein>
<feature type="region of interest" description="Disordered" evidence="6">
    <location>
        <begin position="1428"/>
        <end position="1452"/>
    </location>
</feature>
<feature type="transmembrane region" description="Helical" evidence="7">
    <location>
        <begin position="587"/>
        <end position="606"/>
    </location>
</feature>
<dbReference type="CDD" id="cd17335">
    <property type="entry name" value="MFS_MFSD6"/>
    <property type="match status" value="3"/>
</dbReference>
<dbReference type="Gene3D" id="1.20.1250.20">
    <property type="entry name" value="MFS general substrate transporter like domains"/>
    <property type="match status" value="8"/>
</dbReference>
<evidence type="ECO:0000259" key="8">
    <source>
        <dbReference type="Pfam" id="PF12832"/>
    </source>
</evidence>
<feature type="transmembrane region" description="Helical" evidence="7">
    <location>
        <begin position="91"/>
        <end position="110"/>
    </location>
</feature>
<feature type="transmembrane region" description="Helical" evidence="7">
    <location>
        <begin position="615"/>
        <end position="634"/>
    </location>
</feature>
<keyword evidence="4 7" id="KW-1133">Transmembrane helix</keyword>
<evidence type="ECO:0000256" key="5">
    <source>
        <dbReference type="ARBA" id="ARBA00023136"/>
    </source>
</evidence>
<dbReference type="PANTHER" id="PTHR16172:SF2">
    <property type="entry name" value="MAJOR FACILITATOR SUPERFAMILY DOMAIN-CONTAINING PROTEIN 6"/>
    <property type="match status" value="1"/>
</dbReference>
<feature type="transmembrane region" description="Helical" evidence="7">
    <location>
        <begin position="767"/>
        <end position="785"/>
    </location>
</feature>
<feature type="transmembrane region" description="Helical" evidence="7">
    <location>
        <begin position="119"/>
        <end position="139"/>
    </location>
</feature>
<feature type="transmembrane region" description="Helical" evidence="7">
    <location>
        <begin position="430"/>
        <end position="450"/>
    </location>
</feature>
<evidence type="ECO:0000256" key="7">
    <source>
        <dbReference type="SAM" id="Phobius"/>
    </source>
</evidence>
<feature type="domain" description="Major facilitator superfamily associated" evidence="8">
    <location>
        <begin position="554"/>
        <end position="1005"/>
    </location>
</feature>
<keyword evidence="5 7" id="KW-0472">Membrane</keyword>
<feature type="transmembrane region" description="Helical" evidence="7">
    <location>
        <begin position="1138"/>
        <end position="1157"/>
    </location>
</feature>
<feature type="transmembrane region" description="Helical" evidence="7">
    <location>
        <begin position="881"/>
        <end position="901"/>
    </location>
</feature>
<feature type="transmembrane region" description="Helical" evidence="7">
    <location>
        <begin position="1108"/>
        <end position="1126"/>
    </location>
</feature>
<feature type="transmembrane region" description="Helical" evidence="7">
    <location>
        <begin position="1535"/>
        <end position="1552"/>
    </location>
</feature>
<dbReference type="InterPro" id="IPR024989">
    <property type="entry name" value="MFS_assoc_dom"/>
</dbReference>
<evidence type="ECO:0000313" key="10">
    <source>
        <dbReference type="Proteomes" id="UP001159405"/>
    </source>
</evidence>
<feature type="transmembrane region" description="Helical" evidence="7">
    <location>
        <begin position="290"/>
        <end position="310"/>
    </location>
</feature>
<dbReference type="SUPFAM" id="SSF103473">
    <property type="entry name" value="MFS general substrate transporter"/>
    <property type="match status" value="3"/>
</dbReference>
<evidence type="ECO:0000256" key="6">
    <source>
        <dbReference type="SAM" id="MobiDB-lite"/>
    </source>
</evidence>
<organism evidence="9 10">
    <name type="scientific">Porites lobata</name>
    <dbReference type="NCBI Taxonomy" id="104759"/>
    <lineage>
        <taxon>Eukaryota</taxon>
        <taxon>Metazoa</taxon>
        <taxon>Cnidaria</taxon>
        <taxon>Anthozoa</taxon>
        <taxon>Hexacorallia</taxon>
        <taxon>Scleractinia</taxon>
        <taxon>Fungiina</taxon>
        <taxon>Poritidae</taxon>
        <taxon>Porites</taxon>
    </lineage>
</organism>
<feature type="transmembrane region" description="Helical" evidence="7">
    <location>
        <begin position="1364"/>
        <end position="1387"/>
    </location>
</feature>
<feature type="transmembrane region" description="Helical" evidence="7">
    <location>
        <begin position="845"/>
        <end position="869"/>
    </location>
</feature>
<comment type="similarity">
    <text evidence="2">Belongs to the major facilitator superfamily. MFSD6 family.</text>
</comment>
<feature type="region of interest" description="Disordered" evidence="6">
    <location>
        <begin position="16"/>
        <end position="40"/>
    </location>
</feature>
<evidence type="ECO:0000256" key="2">
    <source>
        <dbReference type="ARBA" id="ARBA00005241"/>
    </source>
</evidence>
<feature type="transmembrane region" description="Helical" evidence="7">
    <location>
        <begin position="59"/>
        <end position="79"/>
    </location>
</feature>
<gene>
    <name evidence="9" type="ORF">PLOB_00028364</name>
</gene>
<dbReference type="Pfam" id="PF12832">
    <property type="entry name" value="MFS_1_like"/>
    <property type="match status" value="3"/>
</dbReference>
<sequence>MAVDPKQYCSKTVMKSKENAAKHNQEEEQIDTKEDHQLDGNSERNFCPRIDRRLIPSKLFYFLYFSSLGALVPYLALYFKQMKLTPSQVGILMGLKPFVEFIFTPLWGALVDRFKTGKAVLLLSLFVTALSQSSLFLVAPAERICAMRLVSRATELPSNTSSILPQHNGNISSYWKNFVFVSSVVNGKPWPLVYMSEEETSSSTSPQEHFNTLKAFTILFIVILLSNIFSSPSLALADLITMKTLKPNVHLYGRQRLWGSVGWGVTSFVVGALVTLSHHCPNPFTKPSEVNFMPCFCTFGVLMLSALLTSTKFEFSYDTKDRKGENKRNGIINSLKKNLNLKYVIFLVTVFYFGILNAFTKTFLFWYLKDLGGTQLLFSVITAVNCFAEVSMFVLSDRIISRLGHAWVLFIATGGFALRCLWYSCLTNPWHVLPIEFMPGITNALAWVAMMSYVNEISTIDNATTHQGILYAFYRGLGYGCGEVLGGVMINFVGSANAFEAYATGAVCILFGNVLVENIDQLKQFLQKTITNQESIGDEKICCPRVNRKLLIPKAFYFFFFSAWGSLLPYLALYFKQLMLSPSEVGILMGLKPFVNFLVIPIWGAIVDKCQKSKLVMVISIIALILGTFTLSLVPGPKEKKVVVKRFCNITGPKYSSLIDINRPVIDSPNLEFPEPGIDKMVEIDRNQESYMPYFFKGPKPWSLELFINLDEKTNVRVELDTTKCFMTLFLITFFGTLISAPTLALVDTATLQLLGTETHKYGMQRLTGSIGWGVGAFVVGASLKTTHNCGKDKDYEIVDYIPCFYTFAILMFLGLLTATQFKFEEKTKKSRGASLSVGLQALKSPTYLMFLFTALYLGFLMAFIKTFLFWHLKDLGGSQLLFSIISAVNCFAEVSMYFLSAKLIKRIGHAKVLYLGLLCYSIRLFYYSAIPIPWMVLAVELLPGITTAAVWAACLSYVSINSGPGAATTMQCILHGVHWGLGYGAGEVIGGIMVHHYGAPTTFIIFGILCIAILGVYVLINYFCGSRDGKEGCNGDSATEYSDVSTNETNENHGDKVEEEKTERCFTMNKVYLISKGFYFFFFSAQGSLLPYLALFFKQLELPPSQIGAITGMKPYIAFFFIPFWGCVADRFKKGKLLFIISMIALISGMVAYALVPINICETEPTTVNTRGIPDDNKSPLYYPVGSELWKIPNNSNLSNDRWHSRIVFRDTRDASMRYNQVTVSTRRLQTARHNESSKLDKKRSSRISDLLSKISPERENMFADGLEFSVRKGRKEEMSLDGVSETADESVEETPWSQSDMIALQENSRKSPKRKNSFIFLYLLFATMLTTILSCPSLTLGDTATVNLLKQNDETHKYGKQRLWGSVGYGSMAFLIGTAISRTHLCPPGSARRKDVNYYPCFAMFVVYNIIALVIGSRFNFNNNNKPDTKDTDEDKVATNDTPANDDETKRSDQGIIAGLKLLTRPRHAMFLVTAFYVGITMGFIRVFLFWHLKDLGGTQILFSIMTGVNCVAEVTLYFLSTKLIAYIGTIRVLYLGLTCYAVRLFYYALVTNPWKVLPIELLSGITTAAVWAAMMSYVGTHSVEGASVTLQGILHGVHWGLGHGSGELIGGFLISNFGASTTFAIFGTFSLVIMGTYILVNHLTSGSEQNKGTTNME</sequence>
<feature type="transmembrane region" description="Helical" evidence="7">
    <location>
        <begin position="555"/>
        <end position="575"/>
    </location>
</feature>
<feature type="transmembrane region" description="Helical" evidence="7">
    <location>
        <begin position="1399"/>
        <end position="1418"/>
    </location>
</feature>
<feature type="transmembrane region" description="Helical" evidence="7">
    <location>
        <begin position="1321"/>
        <end position="1343"/>
    </location>
</feature>
<comment type="subcellular location">
    <subcellularLocation>
        <location evidence="1">Membrane</location>
        <topology evidence="1">Multi-pass membrane protein</topology>
    </subcellularLocation>
</comment>
<evidence type="ECO:0000256" key="3">
    <source>
        <dbReference type="ARBA" id="ARBA00022692"/>
    </source>
</evidence>
<evidence type="ECO:0000256" key="4">
    <source>
        <dbReference type="ARBA" id="ARBA00022989"/>
    </source>
</evidence>
<evidence type="ECO:0000313" key="9">
    <source>
        <dbReference type="EMBL" id="CAH3120963.1"/>
    </source>
</evidence>
<feature type="transmembrane region" description="Helical" evidence="7">
    <location>
        <begin position="1004"/>
        <end position="1025"/>
    </location>
</feature>
<comment type="caution">
    <text evidence="9">The sequence shown here is derived from an EMBL/GenBank/DDBJ whole genome shotgun (WGS) entry which is preliminary data.</text>
</comment>
<reference evidence="9 10" key="1">
    <citation type="submission" date="2022-05" db="EMBL/GenBank/DDBJ databases">
        <authorList>
            <consortium name="Genoscope - CEA"/>
            <person name="William W."/>
        </authorList>
    </citation>
    <scope>NUCLEOTIDE SEQUENCE [LARGE SCALE GENOMIC DNA]</scope>
</reference>
<name>A0ABN8NUC4_9CNID</name>
<dbReference type="PANTHER" id="PTHR16172">
    <property type="entry name" value="MAJOR FACILITATOR SUPERFAMILY DOMAIN-CONTAINING PROTEIN 6-LIKE"/>
    <property type="match status" value="1"/>
</dbReference>
<proteinExistence type="inferred from homology"/>
<feature type="transmembrane region" description="Helical" evidence="7">
    <location>
        <begin position="1079"/>
        <end position="1096"/>
    </location>
</feature>
<feature type="transmembrane region" description="Helical" evidence="7">
    <location>
        <begin position="407"/>
        <end position="424"/>
    </location>
</feature>
<feature type="transmembrane region" description="Helical" evidence="7">
    <location>
        <begin position="1564"/>
        <end position="1583"/>
    </location>
</feature>
<feature type="transmembrane region" description="Helical" evidence="7">
    <location>
        <begin position="726"/>
        <end position="747"/>
    </location>
</feature>